<sequence length="158" mass="17945">MLIRNTLQPTDIGRIILLHSEYYSATEGYDHTFEAYVAEPLAQFALRTNPRERIWIAESNNQIVGVICICDAGNNVAQLRWYIVHSSLQGTGLGKRLLISAIEFCSLHNYLRIQLWTAKGLDSAKAMYLRNGFSLVAEKTHVIWGAERTEQCYEKPIA</sequence>
<dbReference type="eggNOG" id="COG0454">
    <property type="taxonomic scope" value="Bacteria"/>
</dbReference>
<dbReference type="Proteomes" id="UP000009080">
    <property type="component" value="Chromosome"/>
</dbReference>
<keyword evidence="1" id="KW-0808">Transferase</keyword>
<dbReference type="EMBL" id="CP001614">
    <property type="protein sequence ID" value="ACR10910.1"/>
    <property type="molecule type" value="Genomic_DNA"/>
</dbReference>
<dbReference type="KEGG" id="ttu:TERTU_4435"/>
<keyword evidence="4" id="KW-1185">Reference proteome</keyword>
<dbReference type="InterPro" id="IPR000182">
    <property type="entry name" value="GNAT_dom"/>
</dbReference>
<dbReference type="InterPro" id="IPR050769">
    <property type="entry name" value="NAT_camello-type"/>
</dbReference>
<name>C5BJ33_TERTT</name>
<reference evidence="3 4" key="1">
    <citation type="journal article" date="2009" name="PLoS ONE">
        <title>The complete genome of Teredinibacter turnerae T7901: an intracellular endosymbiont of marine wood-boring bivalves (shipworms).</title>
        <authorList>
            <person name="Yang J.C."/>
            <person name="Madupu R."/>
            <person name="Durkin A.S."/>
            <person name="Ekborg N.A."/>
            <person name="Pedamallu C.S."/>
            <person name="Hostetler J.B."/>
            <person name="Radune D."/>
            <person name="Toms B.S."/>
            <person name="Henrissat B."/>
            <person name="Coutinho P.M."/>
            <person name="Schwarz S."/>
            <person name="Field L."/>
            <person name="Trindade-Silva A.E."/>
            <person name="Soares C.A.G."/>
            <person name="Elshahawi S."/>
            <person name="Hanora A."/>
            <person name="Schmidt E.W."/>
            <person name="Haygood M.G."/>
            <person name="Posfai J."/>
            <person name="Benner J."/>
            <person name="Madinger C."/>
            <person name="Nove J."/>
            <person name="Anton B."/>
            <person name="Chaudhary K."/>
            <person name="Foster J."/>
            <person name="Holman A."/>
            <person name="Kumar S."/>
            <person name="Lessard P.A."/>
            <person name="Luyten Y.A."/>
            <person name="Slatko B."/>
            <person name="Wood N."/>
            <person name="Wu B."/>
            <person name="Teplitski M."/>
            <person name="Mougous J.D."/>
            <person name="Ward N."/>
            <person name="Eisen J.A."/>
            <person name="Badger J.H."/>
            <person name="Distel D.L."/>
        </authorList>
    </citation>
    <scope>NUCLEOTIDE SEQUENCE [LARGE SCALE GENOMIC DNA]</scope>
    <source>
        <strain evidence="4">ATCC 39867 / T7901</strain>
    </source>
</reference>
<dbReference type="PANTHER" id="PTHR13947:SF37">
    <property type="entry name" value="LD18367P"/>
    <property type="match status" value="1"/>
</dbReference>
<protein>
    <submittedName>
        <fullName evidence="3">MarR-family transcriptional regulator</fullName>
    </submittedName>
</protein>
<evidence type="ECO:0000313" key="3">
    <source>
        <dbReference type="EMBL" id="ACR10910.1"/>
    </source>
</evidence>
<dbReference type="Pfam" id="PF00583">
    <property type="entry name" value="Acetyltransf_1"/>
    <property type="match status" value="1"/>
</dbReference>
<dbReference type="PANTHER" id="PTHR13947">
    <property type="entry name" value="GNAT FAMILY N-ACETYLTRANSFERASE"/>
    <property type="match status" value="1"/>
</dbReference>
<proteinExistence type="predicted"/>
<dbReference type="GO" id="GO:0008080">
    <property type="term" value="F:N-acetyltransferase activity"/>
    <property type="evidence" value="ECO:0007669"/>
    <property type="project" value="InterPro"/>
</dbReference>
<dbReference type="SUPFAM" id="SSF55729">
    <property type="entry name" value="Acyl-CoA N-acyltransferases (Nat)"/>
    <property type="match status" value="1"/>
</dbReference>
<dbReference type="OrthoDB" id="9803233at2"/>
<evidence type="ECO:0000256" key="1">
    <source>
        <dbReference type="ARBA" id="ARBA00022679"/>
    </source>
</evidence>
<dbReference type="CDD" id="cd04301">
    <property type="entry name" value="NAT_SF"/>
    <property type="match status" value="1"/>
</dbReference>
<organism evidence="3 4">
    <name type="scientific">Teredinibacter turnerae (strain ATCC 39867 / T7901)</name>
    <dbReference type="NCBI Taxonomy" id="377629"/>
    <lineage>
        <taxon>Bacteria</taxon>
        <taxon>Pseudomonadati</taxon>
        <taxon>Pseudomonadota</taxon>
        <taxon>Gammaproteobacteria</taxon>
        <taxon>Cellvibrionales</taxon>
        <taxon>Cellvibrionaceae</taxon>
        <taxon>Teredinibacter</taxon>
    </lineage>
</organism>
<dbReference type="AlphaFoldDB" id="C5BJ33"/>
<feature type="domain" description="N-acetyltransferase" evidence="2">
    <location>
        <begin position="1"/>
        <end position="158"/>
    </location>
</feature>
<evidence type="ECO:0000259" key="2">
    <source>
        <dbReference type="PROSITE" id="PS51186"/>
    </source>
</evidence>
<accession>C5BJ33</accession>
<dbReference type="Gene3D" id="3.40.630.30">
    <property type="match status" value="1"/>
</dbReference>
<dbReference type="STRING" id="377629.TERTU_4435"/>
<dbReference type="PROSITE" id="PS51186">
    <property type="entry name" value="GNAT"/>
    <property type="match status" value="1"/>
</dbReference>
<dbReference type="RefSeq" id="WP_015817022.1">
    <property type="nucleotide sequence ID" value="NC_012997.1"/>
</dbReference>
<evidence type="ECO:0000313" key="4">
    <source>
        <dbReference type="Proteomes" id="UP000009080"/>
    </source>
</evidence>
<dbReference type="InterPro" id="IPR016181">
    <property type="entry name" value="Acyl_CoA_acyltransferase"/>
</dbReference>
<gene>
    <name evidence="3" type="ordered locus">TERTU_4435</name>
</gene>
<dbReference type="HOGENOM" id="CLU_105924_0_0_6"/>